<dbReference type="InterPro" id="IPR006026">
    <property type="entry name" value="Peptidase_Metallo"/>
</dbReference>
<dbReference type="Gene3D" id="3.40.390.10">
    <property type="entry name" value="Collagenase (Catalytic Domain)"/>
    <property type="match status" value="1"/>
</dbReference>
<dbReference type="NCBIfam" id="NF045530">
    <property type="entry name" value="LegP"/>
    <property type="match status" value="1"/>
</dbReference>
<sequence length="343" mass="37873">MCNEEEQDCSCYGLLDSNDVRTAVISGETFKNRVVQYAAVDGLAVFEGCIVLGTVEEVEAATQDARAALDAEGAESDVAHGVVITGQDKRWPGGLMPYEVDPALPNKSRVTNAIQHWRDNTAMRFVERTSGNASQYPNYVRFRPASGCWSQVGMRGGRQDIGLANGCSTGSTIHEIGHAFGLWHEQSREDRDSKVRINWQNITAGKEHNFNQHISDGDDVGPYDYNSIMHYGRFAFSKNGQPTIDTIPAGISIGQRSTLSQGDIDAIHAIYRTWETTTLDRIYSTTSSKNCWVSPVGEGWLKIDPATKDGCSNLFDLCCNAFAFGKQVRLLKDGQKVYRAELR</sequence>
<dbReference type="PANTHER" id="PTHR10127">
    <property type="entry name" value="DISCOIDIN, CUB, EGF, LAMININ , AND ZINC METALLOPROTEASE DOMAIN CONTAINING"/>
    <property type="match status" value="1"/>
</dbReference>
<comment type="cofactor">
    <cofactor evidence="1">
        <name>Zn(2+)</name>
        <dbReference type="ChEBI" id="CHEBI:29105"/>
    </cofactor>
    <text evidence="1">Binds 1 zinc ion per subunit.</text>
</comment>
<evidence type="ECO:0000256" key="1">
    <source>
        <dbReference type="PROSITE-ProRule" id="PRU01211"/>
    </source>
</evidence>
<protein>
    <submittedName>
        <fullName evidence="3">Flavastacin</fullName>
        <ecNumber evidence="3">3.4.24.76</ecNumber>
    </submittedName>
</protein>
<dbReference type="PRINTS" id="PR00480">
    <property type="entry name" value="ASTACIN"/>
</dbReference>
<keyword evidence="1 3" id="KW-0378">Hydrolase</keyword>
<proteinExistence type="predicted"/>
<dbReference type="EMBL" id="FWFX01000009">
    <property type="protein sequence ID" value="SLN56678.1"/>
    <property type="molecule type" value="Genomic_DNA"/>
</dbReference>
<evidence type="ECO:0000313" key="4">
    <source>
        <dbReference type="Proteomes" id="UP000193061"/>
    </source>
</evidence>
<dbReference type="AlphaFoldDB" id="A0A1X6ZNT7"/>
<dbReference type="InterPro" id="IPR001506">
    <property type="entry name" value="Peptidase_M12A"/>
</dbReference>
<dbReference type="GO" id="GO:0006508">
    <property type="term" value="P:proteolysis"/>
    <property type="evidence" value="ECO:0007669"/>
    <property type="project" value="UniProtKB-KW"/>
</dbReference>
<dbReference type="OrthoDB" id="8455098at2"/>
<dbReference type="InterPro" id="IPR024079">
    <property type="entry name" value="MetalloPept_cat_dom_sf"/>
</dbReference>
<dbReference type="SUPFAM" id="SSF55486">
    <property type="entry name" value="Metalloproteases ('zincins'), catalytic domain"/>
    <property type="match status" value="1"/>
</dbReference>
<dbReference type="PANTHER" id="PTHR10127:SF850">
    <property type="entry name" value="METALLOENDOPEPTIDASE"/>
    <property type="match status" value="1"/>
</dbReference>
<accession>A0A1X6ZNT7</accession>
<keyword evidence="1" id="KW-0645">Protease</keyword>
<dbReference type="PROSITE" id="PS51864">
    <property type="entry name" value="ASTACIN"/>
    <property type="match status" value="1"/>
</dbReference>
<feature type="active site" evidence="1">
    <location>
        <position position="175"/>
    </location>
</feature>
<dbReference type="Proteomes" id="UP000193061">
    <property type="component" value="Unassembled WGS sequence"/>
</dbReference>
<keyword evidence="1" id="KW-0482">Metalloprotease</keyword>
<evidence type="ECO:0000313" key="3">
    <source>
        <dbReference type="EMBL" id="SLN56678.1"/>
    </source>
</evidence>
<feature type="domain" description="Peptidase M12A" evidence="2">
    <location>
        <begin position="82"/>
        <end position="274"/>
    </location>
</feature>
<organism evidence="3 4">
    <name type="scientific">Roseovarius albus</name>
    <dbReference type="NCBI Taxonomy" id="1247867"/>
    <lineage>
        <taxon>Bacteria</taxon>
        <taxon>Pseudomonadati</taxon>
        <taxon>Pseudomonadota</taxon>
        <taxon>Alphaproteobacteria</taxon>
        <taxon>Rhodobacterales</taxon>
        <taxon>Roseobacteraceae</taxon>
        <taxon>Roseovarius</taxon>
    </lineage>
</organism>
<dbReference type="EC" id="3.4.24.76" evidence="3"/>
<dbReference type="GO" id="GO:0004222">
    <property type="term" value="F:metalloendopeptidase activity"/>
    <property type="evidence" value="ECO:0007669"/>
    <property type="project" value="UniProtKB-UniRule"/>
</dbReference>
<dbReference type="RefSeq" id="WP_085806551.1">
    <property type="nucleotide sequence ID" value="NZ_FWFX01000009.1"/>
</dbReference>
<keyword evidence="1" id="KW-0862">Zinc</keyword>
<dbReference type="CDD" id="cd04280">
    <property type="entry name" value="ZnMc_astacin_like"/>
    <property type="match status" value="1"/>
</dbReference>
<dbReference type="GO" id="GO:0008270">
    <property type="term" value="F:zinc ion binding"/>
    <property type="evidence" value="ECO:0007669"/>
    <property type="project" value="UniProtKB-UniRule"/>
</dbReference>
<gene>
    <name evidence="3" type="ORF">ROA7450_02938</name>
</gene>
<keyword evidence="1" id="KW-0479">Metal-binding</keyword>
<evidence type="ECO:0000259" key="2">
    <source>
        <dbReference type="PROSITE" id="PS51864"/>
    </source>
</evidence>
<keyword evidence="4" id="KW-1185">Reference proteome</keyword>
<dbReference type="Pfam" id="PF01400">
    <property type="entry name" value="Astacin"/>
    <property type="match status" value="1"/>
</dbReference>
<comment type="caution">
    <text evidence="1">Lacks conserved residue(s) required for the propagation of feature annotation.</text>
</comment>
<reference evidence="3 4" key="1">
    <citation type="submission" date="2017-03" db="EMBL/GenBank/DDBJ databases">
        <authorList>
            <person name="Afonso C.L."/>
            <person name="Miller P.J."/>
            <person name="Scott M.A."/>
            <person name="Spackman E."/>
            <person name="Goraichik I."/>
            <person name="Dimitrov K.M."/>
            <person name="Suarez D.L."/>
            <person name="Swayne D.E."/>
        </authorList>
    </citation>
    <scope>NUCLEOTIDE SEQUENCE [LARGE SCALE GENOMIC DNA]</scope>
    <source>
        <strain evidence="3 4">CECT 7450</strain>
    </source>
</reference>
<name>A0A1X6ZNT7_9RHOB</name>
<feature type="binding site" evidence="1">
    <location>
        <position position="184"/>
    </location>
    <ligand>
        <name>Zn(2+)</name>
        <dbReference type="ChEBI" id="CHEBI:29105"/>
        <note>catalytic</note>
    </ligand>
</feature>
<feature type="binding site" evidence="1">
    <location>
        <position position="178"/>
    </location>
    <ligand>
        <name>Zn(2+)</name>
        <dbReference type="ChEBI" id="CHEBI:29105"/>
        <note>catalytic</note>
    </ligand>
</feature>
<dbReference type="SMART" id="SM00235">
    <property type="entry name" value="ZnMc"/>
    <property type="match status" value="1"/>
</dbReference>
<dbReference type="InterPro" id="IPR034035">
    <property type="entry name" value="Astacin-like_dom"/>
</dbReference>
<feature type="binding site" evidence="1">
    <location>
        <position position="174"/>
    </location>
    <ligand>
        <name>Zn(2+)</name>
        <dbReference type="ChEBI" id="CHEBI:29105"/>
        <note>catalytic</note>
    </ligand>
</feature>